<proteinExistence type="predicted"/>
<evidence type="ECO:0000313" key="2">
    <source>
        <dbReference type="EMBL" id="QNM15846.1"/>
    </source>
</evidence>
<dbReference type="SUPFAM" id="SSF51556">
    <property type="entry name" value="Metallo-dependent hydrolases"/>
    <property type="match status" value="1"/>
</dbReference>
<protein>
    <submittedName>
        <fullName evidence="2">Amidohydrolase</fullName>
    </submittedName>
</protein>
<dbReference type="GO" id="GO:0016810">
    <property type="term" value="F:hydrolase activity, acting on carbon-nitrogen (but not peptide) bonds"/>
    <property type="evidence" value="ECO:0007669"/>
    <property type="project" value="InterPro"/>
</dbReference>
<dbReference type="EMBL" id="CP060637">
    <property type="protein sequence ID" value="QNM15846.1"/>
    <property type="molecule type" value="Genomic_DNA"/>
</dbReference>
<keyword evidence="2" id="KW-0378">Hydrolase</keyword>
<dbReference type="RefSeq" id="WP_187423123.1">
    <property type="nucleotide sequence ID" value="NZ_CP060637.1"/>
</dbReference>
<accession>A0A7G9GYG4</accession>
<evidence type="ECO:0000313" key="3">
    <source>
        <dbReference type="Proteomes" id="UP000515913"/>
    </source>
</evidence>
<evidence type="ECO:0000259" key="1">
    <source>
        <dbReference type="Pfam" id="PF01979"/>
    </source>
</evidence>
<dbReference type="KEGG" id="fho:H9Q81_03130"/>
<dbReference type="Proteomes" id="UP000515913">
    <property type="component" value="Chromosome"/>
</dbReference>
<dbReference type="SUPFAM" id="SSF51338">
    <property type="entry name" value="Composite domain of metallo-dependent hydrolases"/>
    <property type="match status" value="1"/>
</dbReference>
<dbReference type="Gene3D" id="2.30.40.10">
    <property type="entry name" value="Urease, subunit C, domain 1"/>
    <property type="match status" value="1"/>
</dbReference>
<dbReference type="Gene3D" id="3.20.20.140">
    <property type="entry name" value="Metal-dependent hydrolases"/>
    <property type="match status" value="1"/>
</dbReference>
<reference evidence="2 3" key="1">
    <citation type="submission" date="2020-08" db="EMBL/GenBank/DDBJ databases">
        <authorList>
            <person name="Liu C."/>
            <person name="Sun Q."/>
        </authorList>
    </citation>
    <scope>NUCLEOTIDE SEQUENCE [LARGE SCALE GENOMIC DNA]</scope>
    <source>
        <strain evidence="2 3">NSJ-57</strain>
    </source>
</reference>
<organism evidence="2 3">
    <name type="scientific">Fusobacterium hominis</name>
    <dbReference type="NCBI Taxonomy" id="2764326"/>
    <lineage>
        <taxon>Bacteria</taxon>
        <taxon>Fusobacteriati</taxon>
        <taxon>Fusobacteriota</taxon>
        <taxon>Fusobacteriia</taxon>
        <taxon>Fusobacteriales</taxon>
        <taxon>Fusobacteriaceae</taxon>
        <taxon>Fusobacterium</taxon>
    </lineage>
</organism>
<dbReference type="CDD" id="cd01309">
    <property type="entry name" value="Met_dep_hydrolase_C"/>
    <property type="match status" value="1"/>
</dbReference>
<gene>
    <name evidence="2" type="ORF">H9Q81_03130</name>
</gene>
<dbReference type="InterPro" id="IPR006680">
    <property type="entry name" value="Amidohydro-rel"/>
</dbReference>
<keyword evidence="3" id="KW-1185">Reference proteome</keyword>
<dbReference type="InterPro" id="IPR051781">
    <property type="entry name" value="Metallo-dep_Hydrolase"/>
</dbReference>
<feature type="domain" description="Amidohydrolase-related" evidence="1">
    <location>
        <begin position="51"/>
        <end position="382"/>
    </location>
</feature>
<sequence>MLLIKNGNVMDVDEKKCLNMDILIENGKIVKFEKNILPTENMCVIDASGKIVAPGLVEAHCHLGLVGDSVGIENEDINERSGAISPELRAIDAIDPMDKVFEEAYQGGITSVGTGPGSGNVLGGQFAAIKTYGKRIDSMIIKAPVAMKCAFGENPKRFYGTTKNKPTTRMAIAAMLREILMRAREYMLKKEHAKENNLELPPIDIQLESLIPVLKKEIPLKAHAHKANDIFTAIRIAKEFDLKLTLDHSTDAAVIVDELAKEKYDMIVGPSLGHRTKVELAKKSFKTAGILNKAGIKISITTDSPVIPLQHLPICAALAVKEGLDKWEALKAITINPAQILGIDNRVGSIQVGKDADIVIWSGDLLDIMSDVEYTIIDGKVVYKKI</sequence>
<name>A0A7G9GYG4_9FUSO</name>
<dbReference type="Pfam" id="PF01979">
    <property type="entry name" value="Amidohydro_1"/>
    <property type="match status" value="1"/>
</dbReference>
<dbReference type="PANTHER" id="PTHR43135">
    <property type="entry name" value="ALPHA-D-RIBOSE 1-METHYLPHOSPHONATE 5-TRIPHOSPHATE DIPHOSPHATASE"/>
    <property type="match status" value="1"/>
</dbReference>
<dbReference type="InterPro" id="IPR011059">
    <property type="entry name" value="Metal-dep_hydrolase_composite"/>
</dbReference>
<dbReference type="AlphaFoldDB" id="A0A7G9GYG4"/>
<dbReference type="InterPro" id="IPR032466">
    <property type="entry name" value="Metal_Hydrolase"/>
</dbReference>
<dbReference type="PANTHER" id="PTHR43135:SF3">
    <property type="entry name" value="ALPHA-D-RIBOSE 1-METHYLPHOSPHONATE 5-TRIPHOSPHATE DIPHOSPHATASE"/>
    <property type="match status" value="1"/>
</dbReference>